<organism evidence="1 2">
    <name type="scientific">Roseateles oligotrophus</name>
    <dbReference type="NCBI Taxonomy" id="1769250"/>
    <lineage>
        <taxon>Bacteria</taxon>
        <taxon>Pseudomonadati</taxon>
        <taxon>Pseudomonadota</taxon>
        <taxon>Betaproteobacteria</taxon>
        <taxon>Burkholderiales</taxon>
        <taxon>Sphaerotilaceae</taxon>
        <taxon>Roseateles</taxon>
    </lineage>
</organism>
<sequence length="143" mass="14244">MACAALLALPAPEASAQNIVRTAGLSFGSFLAGNGGNVQIGSNGSWSKGGSVILMGQGANAAAAQFIITGSAGAGYTITLPADHVVLLSNQDGHSMPVNGFISSMSTLSPTLKELRVGASLSVGANQAAGSYSGHYNISVEYQ</sequence>
<name>A0ABT2YGV2_9BURK</name>
<dbReference type="RefSeq" id="WP_263571863.1">
    <property type="nucleotide sequence ID" value="NZ_JAJIRN010000006.1"/>
</dbReference>
<gene>
    <name evidence="1" type="ORF">LNV07_14395</name>
</gene>
<dbReference type="InterPro" id="IPR025514">
    <property type="entry name" value="DUF4402"/>
</dbReference>
<proteinExistence type="predicted"/>
<dbReference type="Proteomes" id="UP001209701">
    <property type="component" value="Unassembled WGS sequence"/>
</dbReference>
<accession>A0ABT2YGV2</accession>
<comment type="caution">
    <text evidence="1">The sequence shown here is derived from an EMBL/GenBank/DDBJ whole genome shotgun (WGS) entry which is preliminary data.</text>
</comment>
<dbReference type="EMBL" id="JAJIRN010000006">
    <property type="protein sequence ID" value="MCV2369272.1"/>
    <property type="molecule type" value="Genomic_DNA"/>
</dbReference>
<keyword evidence="2" id="KW-1185">Reference proteome</keyword>
<protein>
    <submittedName>
        <fullName evidence="1">DUF4402 domain-containing protein</fullName>
    </submittedName>
</protein>
<reference evidence="1 2" key="1">
    <citation type="submission" date="2021-11" db="EMBL/GenBank/DDBJ databases">
        <authorList>
            <person name="Liang Q."/>
            <person name="Mou H."/>
            <person name="Liu Z."/>
        </authorList>
    </citation>
    <scope>NUCLEOTIDE SEQUENCE [LARGE SCALE GENOMIC DNA]</scope>
    <source>
        <strain evidence="1 2">CHU3</strain>
    </source>
</reference>
<evidence type="ECO:0000313" key="1">
    <source>
        <dbReference type="EMBL" id="MCV2369272.1"/>
    </source>
</evidence>
<dbReference type="Pfam" id="PF14352">
    <property type="entry name" value="DUF4402"/>
    <property type="match status" value="1"/>
</dbReference>
<evidence type="ECO:0000313" key="2">
    <source>
        <dbReference type="Proteomes" id="UP001209701"/>
    </source>
</evidence>